<reference evidence="3" key="1">
    <citation type="submission" date="2017-02" db="UniProtKB">
        <authorList>
            <consortium name="WormBaseParasite"/>
        </authorList>
    </citation>
    <scope>IDENTIFICATION</scope>
</reference>
<evidence type="ECO:0000313" key="3">
    <source>
        <dbReference type="WBParaSite" id="ALUE_0000155101-mRNA-1"/>
    </source>
</evidence>
<dbReference type="AlphaFoldDB" id="A0A0M3HJ56"/>
<accession>A0A0M3HJ56</accession>
<dbReference type="WBParaSite" id="ALUE_0000155101-mRNA-1">
    <property type="protein sequence ID" value="ALUE_0000155101-mRNA-1"/>
    <property type="gene ID" value="ALUE_0000155101"/>
</dbReference>
<proteinExistence type="predicted"/>
<organism evidence="2 3">
    <name type="scientific">Ascaris lumbricoides</name>
    <name type="common">Giant roundworm</name>
    <dbReference type="NCBI Taxonomy" id="6252"/>
    <lineage>
        <taxon>Eukaryota</taxon>
        <taxon>Metazoa</taxon>
        <taxon>Ecdysozoa</taxon>
        <taxon>Nematoda</taxon>
        <taxon>Chromadorea</taxon>
        <taxon>Rhabditida</taxon>
        <taxon>Spirurina</taxon>
        <taxon>Ascaridomorpha</taxon>
        <taxon>Ascaridoidea</taxon>
        <taxon>Ascarididae</taxon>
        <taxon>Ascaris</taxon>
    </lineage>
</organism>
<feature type="region of interest" description="Disordered" evidence="1">
    <location>
        <begin position="1"/>
        <end position="21"/>
    </location>
</feature>
<name>A0A0M3HJ56_ASCLU</name>
<dbReference type="Proteomes" id="UP000036681">
    <property type="component" value="Unplaced"/>
</dbReference>
<evidence type="ECO:0000313" key="2">
    <source>
        <dbReference type="Proteomes" id="UP000036681"/>
    </source>
</evidence>
<evidence type="ECO:0000256" key="1">
    <source>
        <dbReference type="SAM" id="MobiDB-lite"/>
    </source>
</evidence>
<sequence>LSSGDNKTEVPSIDTKINKEGNETTVGKKFIPTGFKEMTQAVQMMHNEDVDVVVEGNFLLPFYLK</sequence>
<protein>
    <submittedName>
        <fullName evidence="3">Phosphotriesterase</fullName>
    </submittedName>
</protein>
<keyword evidence="2" id="KW-1185">Reference proteome</keyword>